<dbReference type="eggNOG" id="COG0526">
    <property type="taxonomic scope" value="Bacteria"/>
</dbReference>
<dbReference type="PROSITE" id="PS51352">
    <property type="entry name" value="THIOREDOXIN_2"/>
    <property type="match status" value="1"/>
</dbReference>
<dbReference type="STRING" id="742823.HMPREF9465_01006"/>
<dbReference type="CDD" id="cd02966">
    <property type="entry name" value="TlpA_like_family"/>
    <property type="match status" value="1"/>
</dbReference>
<dbReference type="Gene3D" id="3.40.30.10">
    <property type="entry name" value="Glutaredoxin"/>
    <property type="match status" value="1"/>
</dbReference>
<keyword evidence="3" id="KW-1015">Disulfide bond</keyword>
<feature type="signal peptide" evidence="5">
    <location>
        <begin position="1"/>
        <end position="20"/>
    </location>
</feature>
<dbReference type="SUPFAM" id="SSF52833">
    <property type="entry name" value="Thioredoxin-like"/>
    <property type="match status" value="1"/>
</dbReference>
<dbReference type="HOGENOM" id="CLU_042529_11_0_4"/>
<dbReference type="InterPro" id="IPR036249">
    <property type="entry name" value="Thioredoxin-like_sf"/>
</dbReference>
<evidence type="ECO:0000256" key="2">
    <source>
        <dbReference type="ARBA" id="ARBA00022748"/>
    </source>
</evidence>
<evidence type="ECO:0000313" key="8">
    <source>
        <dbReference type="Proteomes" id="UP000005835"/>
    </source>
</evidence>
<dbReference type="RefSeq" id="WP_005434740.1">
    <property type="nucleotide sequence ID" value="NZ_JH815515.1"/>
</dbReference>
<feature type="domain" description="Thioredoxin" evidence="6">
    <location>
        <begin position="16"/>
        <end position="197"/>
    </location>
</feature>
<dbReference type="PATRIC" id="fig|742823.3.peg.990"/>
<protein>
    <recommendedName>
        <fullName evidence="6">Thioredoxin domain-containing protein</fullName>
    </recommendedName>
</protein>
<evidence type="ECO:0000256" key="5">
    <source>
        <dbReference type="SAM" id="SignalP"/>
    </source>
</evidence>
<evidence type="ECO:0000313" key="7">
    <source>
        <dbReference type="EMBL" id="EKB31395.1"/>
    </source>
</evidence>
<feature type="chain" id="PRO_5003849768" description="Thioredoxin domain-containing protein" evidence="5">
    <location>
        <begin position="21"/>
        <end position="199"/>
    </location>
</feature>
<sequence length="199" mass="22219">MFKKALIALAFVIGAQCASAALPAFNQKFEKNGQPIAEKPLVARDFIEFRTARGFPLDGYKDLAGNPQSLSQFKDKLVIVDVWGSWSATCQRSAPLMAEFQAKYNKPESRIRFVSISLDKNPKRVTKFVKKTKLPETFTSWHDPDLVIPATLPADVLPGFFVLDGHGHLVGFVRGFVDWADPAVPAYFEKLADKYAVRK</sequence>
<evidence type="ECO:0000256" key="1">
    <source>
        <dbReference type="ARBA" id="ARBA00004196"/>
    </source>
</evidence>
<comment type="subcellular location">
    <subcellularLocation>
        <location evidence="1">Cell envelope</location>
    </subcellularLocation>
</comment>
<accession>K1JIA9</accession>
<keyword evidence="8" id="KW-1185">Reference proteome</keyword>
<evidence type="ECO:0000259" key="6">
    <source>
        <dbReference type="PROSITE" id="PS51352"/>
    </source>
</evidence>
<reference evidence="7 8" key="1">
    <citation type="submission" date="2012-05" db="EMBL/GenBank/DDBJ databases">
        <title>The Genome Sequence of Sutterella wadsworthensis 2_1_59BFAA.</title>
        <authorList>
            <consortium name="The Broad Institute Genome Sequencing Platform"/>
            <person name="Earl A."/>
            <person name="Ward D."/>
            <person name="Feldgarden M."/>
            <person name="Gevers D."/>
            <person name="Daigneault M."/>
            <person name="Strauss J."/>
            <person name="Allen-Vercoe E."/>
            <person name="Walker B."/>
            <person name="Young S.K."/>
            <person name="Zeng Q."/>
            <person name="Gargeya S."/>
            <person name="Fitzgerald M."/>
            <person name="Haas B."/>
            <person name="Abouelleil A."/>
            <person name="Alvarado L."/>
            <person name="Arachchi H.M."/>
            <person name="Berlin A.M."/>
            <person name="Chapman S.B."/>
            <person name="Goldberg J."/>
            <person name="Griggs A."/>
            <person name="Gujja S."/>
            <person name="Hansen M."/>
            <person name="Howarth C."/>
            <person name="Imamovic A."/>
            <person name="Larimer J."/>
            <person name="McCowen C."/>
            <person name="Montmayeur A."/>
            <person name="Murphy C."/>
            <person name="Neiman D."/>
            <person name="Pearson M."/>
            <person name="Priest M."/>
            <person name="Roberts A."/>
            <person name="Saif S."/>
            <person name="Shea T."/>
            <person name="Sisk P."/>
            <person name="Sykes S."/>
            <person name="Wortman J."/>
            <person name="Nusbaum C."/>
            <person name="Birren B."/>
        </authorList>
    </citation>
    <scope>NUCLEOTIDE SEQUENCE [LARGE SCALE GENOMIC DNA]</scope>
    <source>
        <strain evidence="7 8">2_1_59BFAA</strain>
    </source>
</reference>
<dbReference type="Proteomes" id="UP000005835">
    <property type="component" value="Unassembled WGS sequence"/>
</dbReference>
<evidence type="ECO:0000256" key="3">
    <source>
        <dbReference type="ARBA" id="ARBA00023157"/>
    </source>
</evidence>
<dbReference type="OrthoDB" id="9811352at2"/>
<dbReference type="Pfam" id="PF13905">
    <property type="entry name" value="Thioredoxin_8"/>
    <property type="match status" value="1"/>
</dbReference>
<evidence type="ECO:0000256" key="4">
    <source>
        <dbReference type="ARBA" id="ARBA00023284"/>
    </source>
</evidence>
<proteinExistence type="predicted"/>
<keyword evidence="5" id="KW-0732">Signal</keyword>
<dbReference type="InterPro" id="IPR013766">
    <property type="entry name" value="Thioredoxin_domain"/>
</dbReference>
<keyword evidence="2" id="KW-0201">Cytochrome c-type biogenesis</keyword>
<dbReference type="PANTHER" id="PTHR42852:SF6">
    <property type="entry name" value="THIOL:DISULFIDE INTERCHANGE PROTEIN DSBE"/>
    <property type="match status" value="1"/>
</dbReference>
<dbReference type="InterPro" id="IPR050553">
    <property type="entry name" value="Thioredoxin_ResA/DsbE_sf"/>
</dbReference>
<dbReference type="EMBL" id="ADMG01000027">
    <property type="protein sequence ID" value="EKB31395.1"/>
    <property type="molecule type" value="Genomic_DNA"/>
</dbReference>
<keyword evidence="4" id="KW-0676">Redox-active center</keyword>
<dbReference type="AlphaFoldDB" id="K1JIA9"/>
<dbReference type="GO" id="GO:0017004">
    <property type="term" value="P:cytochrome complex assembly"/>
    <property type="evidence" value="ECO:0007669"/>
    <property type="project" value="UniProtKB-KW"/>
</dbReference>
<dbReference type="InterPro" id="IPR012336">
    <property type="entry name" value="Thioredoxin-like_fold"/>
</dbReference>
<gene>
    <name evidence="7" type="ORF">HMPREF9465_01006</name>
</gene>
<comment type="caution">
    <text evidence="7">The sequence shown here is derived from an EMBL/GenBank/DDBJ whole genome shotgun (WGS) entry which is preliminary data.</text>
</comment>
<dbReference type="PANTHER" id="PTHR42852">
    <property type="entry name" value="THIOL:DISULFIDE INTERCHANGE PROTEIN DSBE"/>
    <property type="match status" value="1"/>
</dbReference>
<dbReference type="GO" id="GO:0030313">
    <property type="term" value="C:cell envelope"/>
    <property type="evidence" value="ECO:0007669"/>
    <property type="project" value="UniProtKB-SubCell"/>
</dbReference>
<organism evidence="7 8">
    <name type="scientific">Sutterella wadsworthensis 2_1_59BFAA</name>
    <dbReference type="NCBI Taxonomy" id="742823"/>
    <lineage>
        <taxon>Bacteria</taxon>
        <taxon>Pseudomonadati</taxon>
        <taxon>Pseudomonadota</taxon>
        <taxon>Betaproteobacteria</taxon>
        <taxon>Burkholderiales</taxon>
        <taxon>Sutterellaceae</taxon>
        <taxon>Sutterella</taxon>
    </lineage>
</organism>
<name>K1JIA9_9BURK</name>